<evidence type="ECO:0000313" key="2">
    <source>
        <dbReference type="Proteomes" id="UP000790377"/>
    </source>
</evidence>
<protein>
    <submittedName>
        <fullName evidence="1">Alpha/Beta hydrolase protein</fullName>
    </submittedName>
</protein>
<evidence type="ECO:0000313" key="1">
    <source>
        <dbReference type="EMBL" id="KAH7916438.1"/>
    </source>
</evidence>
<gene>
    <name evidence="1" type="ORF">BJ138DRAFT_1121817</name>
</gene>
<dbReference type="Proteomes" id="UP000790377">
    <property type="component" value="Unassembled WGS sequence"/>
</dbReference>
<sequence>MSNILASQPSECCWTGFKHTGTAVGREEELGGMNTYISEPPMDSKHSGSKDTKKVILYLSDVYGPTYLNNKLIQDYFASYGFIVLGPDYFFGTSVPNQPPGTDLRSWAAEAYVRAVETFPKWLEGVRERYGQVSDGTKYFAVGYCFGAPFVMDLAVSDDISAGSIVHPAMLEDSHFEKLKQPILLSCSEEDSTFPLESRRRAEDLMNANPSRPQYYFQVFSGVSHGFAVRGDPDIPIQRWAKEESARGIKDWFNWFAAL</sequence>
<proteinExistence type="predicted"/>
<comment type="caution">
    <text evidence="1">The sequence shown here is derived from an EMBL/GenBank/DDBJ whole genome shotgun (WGS) entry which is preliminary data.</text>
</comment>
<organism evidence="1 2">
    <name type="scientific">Hygrophoropsis aurantiaca</name>
    <dbReference type="NCBI Taxonomy" id="72124"/>
    <lineage>
        <taxon>Eukaryota</taxon>
        <taxon>Fungi</taxon>
        <taxon>Dikarya</taxon>
        <taxon>Basidiomycota</taxon>
        <taxon>Agaricomycotina</taxon>
        <taxon>Agaricomycetes</taxon>
        <taxon>Agaricomycetidae</taxon>
        <taxon>Boletales</taxon>
        <taxon>Coniophorineae</taxon>
        <taxon>Hygrophoropsidaceae</taxon>
        <taxon>Hygrophoropsis</taxon>
    </lineage>
</organism>
<accession>A0ACB8AUI5</accession>
<keyword evidence="2" id="KW-1185">Reference proteome</keyword>
<reference evidence="1" key="1">
    <citation type="journal article" date="2021" name="New Phytol.">
        <title>Evolutionary innovations through gain and loss of genes in the ectomycorrhizal Boletales.</title>
        <authorList>
            <person name="Wu G."/>
            <person name="Miyauchi S."/>
            <person name="Morin E."/>
            <person name="Kuo A."/>
            <person name="Drula E."/>
            <person name="Varga T."/>
            <person name="Kohler A."/>
            <person name="Feng B."/>
            <person name="Cao Y."/>
            <person name="Lipzen A."/>
            <person name="Daum C."/>
            <person name="Hundley H."/>
            <person name="Pangilinan J."/>
            <person name="Johnson J."/>
            <person name="Barry K."/>
            <person name="LaButti K."/>
            <person name="Ng V."/>
            <person name="Ahrendt S."/>
            <person name="Min B."/>
            <person name="Choi I.G."/>
            <person name="Park H."/>
            <person name="Plett J.M."/>
            <person name="Magnuson J."/>
            <person name="Spatafora J.W."/>
            <person name="Nagy L.G."/>
            <person name="Henrissat B."/>
            <person name="Grigoriev I.V."/>
            <person name="Yang Z.L."/>
            <person name="Xu J."/>
            <person name="Martin F.M."/>
        </authorList>
    </citation>
    <scope>NUCLEOTIDE SEQUENCE</scope>
    <source>
        <strain evidence="1">ATCC 28755</strain>
    </source>
</reference>
<dbReference type="EMBL" id="MU267591">
    <property type="protein sequence ID" value="KAH7916438.1"/>
    <property type="molecule type" value="Genomic_DNA"/>
</dbReference>
<name>A0ACB8AUI5_9AGAM</name>
<keyword evidence="1" id="KW-0378">Hydrolase</keyword>